<evidence type="ECO:0000256" key="3">
    <source>
        <dbReference type="ARBA" id="ARBA00022759"/>
    </source>
</evidence>
<organism evidence="8 9">
    <name type="scientific">Thalassotalea loyana</name>
    <dbReference type="NCBI Taxonomy" id="280483"/>
    <lineage>
        <taxon>Bacteria</taxon>
        <taxon>Pseudomonadati</taxon>
        <taxon>Pseudomonadota</taxon>
        <taxon>Gammaproteobacteria</taxon>
        <taxon>Alteromonadales</taxon>
        <taxon>Colwelliaceae</taxon>
        <taxon>Thalassotalea</taxon>
    </lineage>
</organism>
<dbReference type="CDD" id="cd11010">
    <property type="entry name" value="S1-P1_nuclease"/>
    <property type="match status" value="1"/>
</dbReference>
<dbReference type="PANTHER" id="PTHR33146">
    <property type="entry name" value="ENDONUCLEASE 4"/>
    <property type="match status" value="1"/>
</dbReference>
<keyword evidence="3 8" id="KW-0255">Endonuclease</keyword>
<keyword evidence="7" id="KW-0732">Signal</keyword>
<dbReference type="EMBL" id="BSSV01000001">
    <property type="protein sequence ID" value="GLX83985.1"/>
    <property type="molecule type" value="Genomic_DNA"/>
</dbReference>
<dbReference type="Proteomes" id="UP001157134">
    <property type="component" value="Unassembled WGS sequence"/>
</dbReference>
<dbReference type="InterPro" id="IPR008947">
    <property type="entry name" value="PLipase_C/P1_nuclease_dom_sf"/>
</dbReference>
<sequence>MKKILLTLLVIACPKAFAFGGYGHELICQMAFNALPQDQQQTLNTIVQALPNKEKQLLVKGHKPLTFAKACSWPDKIKRFSKYDKYKPWHYLNTARDDQEITTLDCKGNCVAKGIIYHQQQFVQAKSGLKKAQALSFLGHWIADLHQPLHVSYASDLGGNRTKITYDKTLSKAKCTNLHWYWDECLVMFKNLSVEKYANVLSQDLRFDLTTPWSPELVWHWADESYHLVKSESVSYCQDKDGQCLPYKEKLVIDQTYIDQHLPIAEQQIKRAALRLANILAQSL</sequence>
<dbReference type="PANTHER" id="PTHR33146:SF26">
    <property type="entry name" value="ENDONUCLEASE 4"/>
    <property type="match status" value="1"/>
</dbReference>
<keyword evidence="6" id="KW-0325">Glycoprotein</keyword>
<keyword evidence="5" id="KW-1015">Disulfide bond</keyword>
<keyword evidence="4" id="KW-0378">Hydrolase</keyword>
<protein>
    <submittedName>
        <fullName evidence="8">Endonuclease</fullName>
    </submittedName>
</protein>
<evidence type="ECO:0000256" key="7">
    <source>
        <dbReference type="SAM" id="SignalP"/>
    </source>
</evidence>
<evidence type="ECO:0000256" key="1">
    <source>
        <dbReference type="ARBA" id="ARBA00022722"/>
    </source>
</evidence>
<keyword evidence="1" id="KW-0540">Nuclease</keyword>
<evidence type="ECO:0000256" key="2">
    <source>
        <dbReference type="ARBA" id="ARBA00022723"/>
    </source>
</evidence>
<proteinExistence type="predicted"/>
<evidence type="ECO:0000256" key="5">
    <source>
        <dbReference type="ARBA" id="ARBA00023157"/>
    </source>
</evidence>
<feature type="chain" id="PRO_5046300113" evidence="7">
    <location>
        <begin position="19"/>
        <end position="284"/>
    </location>
</feature>
<reference evidence="8 9" key="1">
    <citation type="submission" date="2023-03" db="EMBL/GenBank/DDBJ databases">
        <title>Thalassotalea loyana LMG 22536T draft genome sequence.</title>
        <authorList>
            <person name="Sawabe T."/>
        </authorList>
    </citation>
    <scope>NUCLEOTIDE SEQUENCE [LARGE SCALE GENOMIC DNA]</scope>
    <source>
        <strain evidence="8 9">LMG 22536</strain>
    </source>
</reference>
<dbReference type="SUPFAM" id="SSF48537">
    <property type="entry name" value="Phospholipase C/P1 nuclease"/>
    <property type="match status" value="1"/>
</dbReference>
<comment type="caution">
    <text evidence="8">The sequence shown here is derived from an EMBL/GenBank/DDBJ whole genome shotgun (WGS) entry which is preliminary data.</text>
</comment>
<keyword evidence="2" id="KW-0479">Metal-binding</keyword>
<dbReference type="GO" id="GO:0004519">
    <property type="term" value="F:endonuclease activity"/>
    <property type="evidence" value="ECO:0007669"/>
    <property type="project" value="UniProtKB-KW"/>
</dbReference>
<evidence type="ECO:0000313" key="9">
    <source>
        <dbReference type="Proteomes" id="UP001157134"/>
    </source>
</evidence>
<keyword evidence="9" id="KW-1185">Reference proteome</keyword>
<dbReference type="Pfam" id="PF02265">
    <property type="entry name" value="S1-P1_nuclease"/>
    <property type="match status" value="1"/>
</dbReference>
<evidence type="ECO:0000256" key="4">
    <source>
        <dbReference type="ARBA" id="ARBA00022801"/>
    </source>
</evidence>
<dbReference type="Gene3D" id="1.10.575.10">
    <property type="entry name" value="P1 Nuclease"/>
    <property type="match status" value="1"/>
</dbReference>
<evidence type="ECO:0000313" key="8">
    <source>
        <dbReference type="EMBL" id="GLX83985.1"/>
    </source>
</evidence>
<evidence type="ECO:0000256" key="6">
    <source>
        <dbReference type="ARBA" id="ARBA00023180"/>
    </source>
</evidence>
<name>A0ABQ6H773_9GAMM</name>
<feature type="signal peptide" evidence="7">
    <location>
        <begin position="1"/>
        <end position="18"/>
    </location>
</feature>
<gene>
    <name evidence="8" type="ORF">tloyanaT_02370</name>
</gene>
<accession>A0ABQ6H773</accession>
<dbReference type="RefSeq" id="WP_284295534.1">
    <property type="nucleotide sequence ID" value="NZ_BSSV01000001.1"/>
</dbReference>
<dbReference type="InterPro" id="IPR003154">
    <property type="entry name" value="S1/P1nuclease"/>
</dbReference>